<dbReference type="SMART" id="SM00240">
    <property type="entry name" value="FHA"/>
    <property type="match status" value="1"/>
</dbReference>
<dbReference type="InterPro" id="IPR017735">
    <property type="entry name" value="T6SS_FHA"/>
</dbReference>
<evidence type="ECO:0000259" key="2">
    <source>
        <dbReference type="PROSITE" id="PS50006"/>
    </source>
</evidence>
<dbReference type="PROSITE" id="PS50006">
    <property type="entry name" value="FHA_DOMAIN"/>
    <property type="match status" value="1"/>
</dbReference>
<evidence type="ECO:0000313" key="3">
    <source>
        <dbReference type="EMBL" id="PPC76271.1"/>
    </source>
</evidence>
<dbReference type="OrthoDB" id="273564at2"/>
<proteinExistence type="predicted"/>
<dbReference type="Pfam" id="PF00498">
    <property type="entry name" value="FHA"/>
    <property type="match status" value="1"/>
</dbReference>
<dbReference type="Gene3D" id="2.60.200.20">
    <property type="match status" value="1"/>
</dbReference>
<protein>
    <recommendedName>
        <fullName evidence="2">FHA domain-containing protein</fullName>
    </recommendedName>
</protein>
<dbReference type="InterPro" id="IPR008984">
    <property type="entry name" value="SMAD_FHA_dom_sf"/>
</dbReference>
<dbReference type="SUPFAM" id="SSF49879">
    <property type="entry name" value="SMAD/FHA domain"/>
    <property type="match status" value="1"/>
</dbReference>
<evidence type="ECO:0000313" key="4">
    <source>
        <dbReference type="Proteomes" id="UP000238196"/>
    </source>
</evidence>
<feature type="compositionally biased region" description="Low complexity" evidence="1">
    <location>
        <begin position="353"/>
        <end position="364"/>
    </location>
</feature>
<dbReference type="NCBIfam" id="TIGR03354">
    <property type="entry name" value="VI_FHA"/>
    <property type="match status" value="2"/>
</dbReference>
<reference evidence="3 4" key="1">
    <citation type="submission" date="2018-02" db="EMBL/GenBank/DDBJ databases">
        <title>novel marine gammaproteobacteria from coastal saline agro ecosystem.</title>
        <authorList>
            <person name="Krishnan R."/>
            <person name="Ramesh Kumar N."/>
        </authorList>
    </citation>
    <scope>NUCLEOTIDE SEQUENCE [LARGE SCALE GENOMIC DNA]</scope>
    <source>
        <strain evidence="3 4">228</strain>
    </source>
</reference>
<accession>A0A2S5KN78</accession>
<dbReference type="Proteomes" id="UP000238196">
    <property type="component" value="Unassembled WGS sequence"/>
</dbReference>
<feature type="region of interest" description="Disordered" evidence="1">
    <location>
        <begin position="353"/>
        <end position="385"/>
    </location>
</feature>
<feature type="domain" description="FHA" evidence="2">
    <location>
        <begin position="36"/>
        <end position="86"/>
    </location>
</feature>
<gene>
    <name evidence="3" type="ORF">C4K68_16700</name>
</gene>
<sequence>MDRSGHMDMELELAVISYHRLSPGQESVRVFDHRGGTLGRSEQCDWCLPDPERVLSGTHARVEVDAEGFVVTDLSTNGLFINRRVEALGKGNRHRLNSNDVLCLGDYEIRAQLRPRSAPVAPQLQQAQPLLHTAEVGTASVAAQPAASAQSSVTQSNVTQPSVSQPVTAAASVQAHSMQRSMSQLGLNDHFPLPQGKSPAASQRIEPAVTIPEDWDQQWLGGPHEPLEPAVEVSSRFDAFLTDTPVAEPAVTLPAEVATLTAVEVATTSVQAPADTAIQPVQAEASPVATVQSAVEPPLAVTAADSAMLAQARLTEVQVATSAVVVPASISSFSPAAPVATVVPAQASSAPVAVPSAPLAVSSPQQDTLRMPEPVPAPQPSAPSASVESGAIAVEPKPLAKPSSPAVAAMEGNEQQALRAYLRGLGIHPEMAPANHDPEWWLRLGEASRQLLEGLIVALRERSRFKSEFRVNHTQFRTTENNPLKFSAGVEDAVHNLFNRRSSSFMSADKAIADAFADIASHEQALLRGVEGAVAGLLRQMDPQQISQRQFREGMLDKLNPARRQASYWQLYAELHQTLSEDVRSQQQCYLDDFIQAYEAADHSLRGSSH</sequence>
<dbReference type="InterPro" id="IPR000253">
    <property type="entry name" value="FHA_dom"/>
</dbReference>
<dbReference type="CDD" id="cd00060">
    <property type="entry name" value="FHA"/>
    <property type="match status" value="1"/>
</dbReference>
<evidence type="ECO:0000256" key="1">
    <source>
        <dbReference type="SAM" id="MobiDB-lite"/>
    </source>
</evidence>
<dbReference type="EMBL" id="PRLP01000055">
    <property type="protein sequence ID" value="PPC76271.1"/>
    <property type="molecule type" value="Genomic_DNA"/>
</dbReference>
<comment type="caution">
    <text evidence="3">The sequence shown here is derived from an EMBL/GenBank/DDBJ whole genome shotgun (WGS) entry which is preliminary data.</text>
</comment>
<organism evidence="3 4">
    <name type="scientific">Proteobacteria bacterium 228</name>
    <dbReference type="NCBI Taxonomy" id="2083153"/>
    <lineage>
        <taxon>Bacteria</taxon>
        <taxon>Pseudomonadati</taxon>
        <taxon>Pseudomonadota</taxon>
    </lineage>
</organism>
<dbReference type="InterPro" id="IPR046883">
    <property type="entry name" value="T6SS_FHA_C"/>
</dbReference>
<name>A0A2S5KN78_9PROT</name>
<dbReference type="AlphaFoldDB" id="A0A2S5KN78"/>
<dbReference type="Pfam" id="PF20232">
    <property type="entry name" value="T6SS_FHA_C"/>
    <property type="match status" value="1"/>
</dbReference>